<dbReference type="EMBL" id="WNWM01000002">
    <property type="protein sequence ID" value="MUI12652.1"/>
    <property type="molecule type" value="Genomic_DNA"/>
</dbReference>
<sequence length="246" mass="27305">MNVALPALIVFLVLLPGFIFRIRFKRVERTSLDFSPFGRIAAGAVMSAAVAHLAWLALSYLLFGQQFEPIVLMQLLSSAPASQIAAVAAVAEDFSWIAAYFVTLLFASFAFPMLLRWAITTYRLDRASSPLRPMLRFHEAPWYYLLTGADFPEEEAPDFVIVAAIVEVGKEAMLYTGVLDNFYFDSEGQLDRLVLQGVARRPLANDKPGTADGAAEASRFYAVDGDSFVLRYSEMITLNVQYVHLG</sequence>
<protein>
    <submittedName>
        <fullName evidence="2">Uncharacterized protein</fullName>
    </submittedName>
</protein>
<keyword evidence="3" id="KW-1185">Reference proteome</keyword>
<accession>A0A6I3XHL0</accession>
<keyword evidence="1" id="KW-1133">Transmembrane helix</keyword>
<feature type="transmembrane region" description="Helical" evidence="1">
    <location>
        <begin position="97"/>
        <end position="119"/>
    </location>
</feature>
<comment type="caution">
    <text evidence="2">The sequence shown here is derived from an EMBL/GenBank/DDBJ whole genome shotgun (WGS) entry which is preliminary data.</text>
</comment>
<evidence type="ECO:0000313" key="2">
    <source>
        <dbReference type="EMBL" id="MUI12652.1"/>
    </source>
</evidence>
<gene>
    <name evidence="2" type="ORF">GJV26_09235</name>
</gene>
<proteinExistence type="predicted"/>
<organism evidence="2 3">
    <name type="scientific">Pseudoduganella dura</name>
    <dbReference type="NCBI Taxonomy" id="321982"/>
    <lineage>
        <taxon>Bacteria</taxon>
        <taxon>Pseudomonadati</taxon>
        <taxon>Pseudomonadota</taxon>
        <taxon>Betaproteobacteria</taxon>
        <taxon>Burkholderiales</taxon>
        <taxon>Oxalobacteraceae</taxon>
        <taxon>Telluria group</taxon>
        <taxon>Pseudoduganella</taxon>
    </lineage>
</organism>
<dbReference type="AlphaFoldDB" id="A0A6I3XHL0"/>
<feature type="transmembrane region" description="Helical" evidence="1">
    <location>
        <begin position="37"/>
        <end position="63"/>
    </location>
</feature>
<dbReference type="OrthoDB" id="9149244at2"/>
<name>A0A6I3XHL0_9BURK</name>
<reference evidence="2 3" key="1">
    <citation type="submission" date="2019-11" db="EMBL/GenBank/DDBJ databases">
        <title>Draft Genome Sequences of Six Type Strains of the Genus Massilia.</title>
        <authorList>
            <person name="Miess H."/>
            <person name="Frediansyah A."/>
            <person name="Goeker M."/>
            <person name="Gross H."/>
        </authorList>
    </citation>
    <scope>NUCLEOTIDE SEQUENCE [LARGE SCALE GENOMIC DNA]</scope>
    <source>
        <strain evidence="2 3">DSM 17513</strain>
    </source>
</reference>
<evidence type="ECO:0000256" key="1">
    <source>
        <dbReference type="SAM" id="Phobius"/>
    </source>
</evidence>
<dbReference type="RefSeq" id="WP_155708569.1">
    <property type="nucleotide sequence ID" value="NZ_BMWU01000017.1"/>
</dbReference>
<keyword evidence="1" id="KW-0472">Membrane</keyword>
<keyword evidence="1" id="KW-0812">Transmembrane</keyword>
<evidence type="ECO:0000313" key="3">
    <source>
        <dbReference type="Proteomes" id="UP000431684"/>
    </source>
</evidence>
<dbReference type="Proteomes" id="UP000431684">
    <property type="component" value="Unassembled WGS sequence"/>
</dbReference>